<name>A0A8J2MBY2_9HEXA</name>
<evidence type="ECO:0000259" key="2">
    <source>
        <dbReference type="PROSITE" id="PS50304"/>
    </source>
</evidence>
<dbReference type="AlphaFoldDB" id="A0A8J2MBY2"/>
<comment type="caution">
    <text evidence="3">The sequence shown here is derived from an EMBL/GenBank/DDBJ whole genome shotgun (WGS) entry which is preliminary data.</text>
</comment>
<dbReference type="Proteomes" id="UP000708208">
    <property type="component" value="Unassembled WGS sequence"/>
</dbReference>
<dbReference type="OrthoDB" id="10034606at2759"/>
<accession>A0A8J2MBY2</accession>
<proteinExistence type="predicted"/>
<dbReference type="PROSITE" id="PS50304">
    <property type="entry name" value="TUDOR"/>
    <property type="match status" value="1"/>
</dbReference>
<feature type="domain" description="Tudor" evidence="2">
    <location>
        <begin position="328"/>
        <end position="392"/>
    </location>
</feature>
<dbReference type="InterPro" id="IPR002999">
    <property type="entry name" value="Tudor"/>
</dbReference>
<evidence type="ECO:0000313" key="3">
    <source>
        <dbReference type="EMBL" id="CAG7835715.1"/>
    </source>
</evidence>
<keyword evidence="4" id="KW-1185">Reference proteome</keyword>
<protein>
    <recommendedName>
        <fullName evidence="2">Tudor domain-containing protein</fullName>
    </recommendedName>
</protein>
<organism evidence="3 4">
    <name type="scientific">Allacma fusca</name>
    <dbReference type="NCBI Taxonomy" id="39272"/>
    <lineage>
        <taxon>Eukaryota</taxon>
        <taxon>Metazoa</taxon>
        <taxon>Ecdysozoa</taxon>
        <taxon>Arthropoda</taxon>
        <taxon>Hexapoda</taxon>
        <taxon>Collembola</taxon>
        <taxon>Symphypleona</taxon>
        <taxon>Sminthuridae</taxon>
        <taxon>Allacma</taxon>
    </lineage>
</organism>
<dbReference type="EMBL" id="CAJVCH010570735">
    <property type="protein sequence ID" value="CAG7835715.1"/>
    <property type="molecule type" value="Genomic_DNA"/>
</dbReference>
<evidence type="ECO:0000313" key="4">
    <source>
        <dbReference type="Proteomes" id="UP000708208"/>
    </source>
</evidence>
<feature type="region of interest" description="Disordered" evidence="1">
    <location>
        <begin position="1"/>
        <end position="21"/>
    </location>
</feature>
<sequence>MGDLPTAFTLGSSSPRGRQHEEMLKRVERMRQQELRARFATCPKAGLLDLPLRHTFSGRTGLEIKIPYATNTRRDYINNKIQVTVLDRKFFGKWLKMDQEMNELYGEMRKLNVPDGIIGHALLRTGMMVAVFEKYSDPIGRFRRAQILSVLPTRSLEQPIVICKIVDEGRTTSCPRTNIYMLGRKFARIPAKTIDVQLTNVRNFVGSPKFGRLFETVVARHAHRGFSMIYRDQDEPYYVELFSRHIAESINHYLILQMTLPDRRDLAFRRPVKGIKLEHVSVLHVKQSGRLFIRLLSRAEKAIEALLREANKEFLLYRDLLSDTDVFSRDVSQVCVGIHPSTRSAGRCRIFSKTLNPENKKIVAQVLWIDYGNESVVAISELIPARFLSKVLNEAQGLVQEFQLANIEKLGSKSKFLSVISGNVHLTMRILASTIDTGSTHRPVIELLFQKSTPGRPEWQVINDLMINSGLVKSCPSRLGFKKLLIFEPNDLCRTDMQYHSAEWILRKHSPSYSTFISPGDCITFYISKYCESRISSGTFILHPQASKIAFENMRESLATLEQLFPWVHKYFLANRAPVLPPGEFCLYWNGSEYHRARVTRRVLRESYAYEGDDLAELLLIDSGEIRGFPYVSIFRMLPSLFFTKLGPQAAIGRWNGNRRRPICPLNQEMQAKVVELRIEECGRAFMVLEPFLEEGECRRNCTDKKT</sequence>
<evidence type="ECO:0000256" key="1">
    <source>
        <dbReference type="SAM" id="MobiDB-lite"/>
    </source>
</evidence>
<reference evidence="3" key="1">
    <citation type="submission" date="2021-06" db="EMBL/GenBank/DDBJ databases">
        <authorList>
            <person name="Hodson N. C."/>
            <person name="Mongue J. A."/>
            <person name="Jaron S. K."/>
        </authorList>
    </citation>
    <scope>NUCLEOTIDE SEQUENCE</scope>
</reference>
<gene>
    <name evidence="3" type="ORF">AFUS01_LOCUS45051</name>
</gene>